<dbReference type="Proteomes" id="UP001209878">
    <property type="component" value="Unassembled WGS sequence"/>
</dbReference>
<gene>
    <name evidence="1" type="ORF">NP493_74g04005</name>
</gene>
<keyword evidence="2" id="KW-1185">Reference proteome</keyword>
<evidence type="ECO:0000313" key="1">
    <source>
        <dbReference type="EMBL" id="KAK2190614.1"/>
    </source>
</evidence>
<dbReference type="AlphaFoldDB" id="A0AAD9UIE0"/>
<proteinExistence type="predicted"/>
<reference evidence="1" key="1">
    <citation type="journal article" date="2023" name="Mol. Biol. Evol.">
        <title>Third-Generation Sequencing Reveals the Adaptive Role of the Epigenome in Three Deep-Sea Polychaetes.</title>
        <authorList>
            <person name="Perez M."/>
            <person name="Aroh O."/>
            <person name="Sun Y."/>
            <person name="Lan Y."/>
            <person name="Juniper S.K."/>
            <person name="Young C.R."/>
            <person name="Angers B."/>
            <person name="Qian P.Y."/>
        </authorList>
    </citation>
    <scope>NUCLEOTIDE SEQUENCE</scope>
    <source>
        <strain evidence="1">R07B-5</strain>
    </source>
</reference>
<organism evidence="1 2">
    <name type="scientific">Ridgeia piscesae</name>
    <name type="common">Tubeworm</name>
    <dbReference type="NCBI Taxonomy" id="27915"/>
    <lineage>
        <taxon>Eukaryota</taxon>
        <taxon>Metazoa</taxon>
        <taxon>Spiralia</taxon>
        <taxon>Lophotrochozoa</taxon>
        <taxon>Annelida</taxon>
        <taxon>Polychaeta</taxon>
        <taxon>Sedentaria</taxon>
        <taxon>Canalipalpata</taxon>
        <taxon>Sabellida</taxon>
        <taxon>Siboglinidae</taxon>
        <taxon>Ridgeia</taxon>
    </lineage>
</organism>
<evidence type="ECO:0000313" key="2">
    <source>
        <dbReference type="Proteomes" id="UP001209878"/>
    </source>
</evidence>
<sequence>MYKITNNLLDINPNQYLMPGHSQTRSNHPHKYRQISTSHNYYKYSFFPQTIAQWNRLPSNVFTLNSLDAFKGALQDINLTTAPFRHPQCTPPHPVPTTPLPHPTLPIIDFYFSPSTPP</sequence>
<accession>A0AAD9UIE0</accession>
<dbReference type="EMBL" id="JAODUO010000074">
    <property type="protein sequence ID" value="KAK2190614.1"/>
    <property type="molecule type" value="Genomic_DNA"/>
</dbReference>
<name>A0AAD9UIE0_RIDPI</name>
<protein>
    <submittedName>
        <fullName evidence="1">Uncharacterized protein</fullName>
    </submittedName>
</protein>
<comment type="caution">
    <text evidence="1">The sequence shown here is derived from an EMBL/GenBank/DDBJ whole genome shotgun (WGS) entry which is preliminary data.</text>
</comment>